<dbReference type="Gene3D" id="3.40.47.10">
    <property type="match status" value="4"/>
</dbReference>
<dbReference type="InterPro" id="IPR057326">
    <property type="entry name" value="KR_dom"/>
</dbReference>
<dbReference type="GO" id="GO:0006633">
    <property type="term" value="P:fatty acid biosynthetic process"/>
    <property type="evidence" value="ECO:0007669"/>
    <property type="project" value="InterPro"/>
</dbReference>
<evidence type="ECO:0000256" key="8">
    <source>
        <dbReference type="ARBA" id="ARBA00023315"/>
    </source>
</evidence>
<dbReference type="PROSITE" id="PS00012">
    <property type="entry name" value="PHOSPHOPANTETHEINE"/>
    <property type="match status" value="2"/>
</dbReference>
<dbReference type="SUPFAM" id="SSF47336">
    <property type="entry name" value="ACP-like"/>
    <property type="match status" value="4"/>
</dbReference>
<dbReference type="InterPro" id="IPR016035">
    <property type="entry name" value="Acyl_Trfase/lysoPLipase"/>
</dbReference>
<dbReference type="InterPro" id="IPR036736">
    <property type="entry name" value="ACP-like_sf"/>
</dbReference>
<dbReference type="SMART" id="SM00825">
    <property type="entry name" value="PKS_KS"/>
    <property type="match status" value="4"/>
</dbReference>
<dbReference type="SUPFAM" id="SSF55048">
    <property type="entry name" value="Probable ACP-binding domain of malonyl-CoA ACP transacylase"/>
    <property type="match status" value="4"/>
</dbReference>
<evidence type="ECO:0000256" key="2">
    <source>
        <dbReference type="ARBA" id="ARBA00022450"/>
    </source>
</evidence>
<keyword evidence="5" id="KW-0677">Repeat</keyword>
<gene>
    <name evidence="19" type="ORF">BJ970_006470</name>
</gene>
<dbReference type="InterPro" id="IPR042104">
    <property type="entry name" value="PKS_dehydratase_sf"/>
</dbReference>
<dbReference type="CDD" id="cd00833">
    <property type="entry name" value="PKS"/>
    <property type="match status" value="4"/>
</dbReference>
<feature type="domain" description="PKS/mFAS DH" evidence="18">
    <location>
        <begin position="6083"/>
        <end position="6356"/>
    </location>
</feature>
<keyword evidence="8" id="KW-0012">Acyltransferase</keyword>
<feature type="domain" description="Ketosynthase family 3 (KS3)" evidence="17">
    <location>
        <begin position="1621"/>
        <end position="2047"/>
    </location>
</feature>
<name>A0A840QFM1_9PSEU</name>
<dbReference type="Proteomes" id="UP000584374">
    <property type="component" value="Unassembled WGS sequence"/>
</dbReference>
<dbReference type="InterPro" id="IPR016036">
    <property type="entry name" value="Malonyl_transacylase_ACP-bd"/>
</dbReference>
<feature type="region of interest" description="N-terminal hotdog fold" evidence="14">
    <location>
        <begin position="2525"/>
        <end position="2650"/>
    </location>
</feature>
<dbReference type="PANTHER" id="PTHR43775">
    <property type="entry name" value="FATTY ACID SYNTHASE"/>
    <property type="match status" value="1"/>
</dbReference>
<dbReference type="InterPro" id="IPR009081">
    <property type="entry name" value="PP-bd_ACP"/>
</dbReference>
<feature type="domain" description="Carrier" evidence="16">
    <location>
        <begin position="1526"/>
        <end position="1605"/>
    </location>
</feature>
<dbReference type="CDD" id="cd08952">
    <property type="entry name" value="KR_1_SDR_x"/>
    <property type="match status" value="1"/>
</dbReference>
<dbReference type="SMART" id="SM01294">
    <property type="entry name" value="PKS_PP_betabranch"/>
    <property type="match status" value="2"/>
</dbReference>
<dbReference type="InterPro" id="IPR016039">
    <property type="entry name" value="Thiolase-like"/>
</dbReference>
<dbReference type="Pfam" id="PF00698">
    <property type="entry name" value="Acyl_transf_1"/>
    <property type="match status" value="4"/>
</dbReference>
<dbReference type="InterPro" id="IPR032821">
    <property type="entry name" value="PKS_assoc"/>
</dbReference>
<keyword evidence="20" id="KW-1185">Reference proteome</keyword>
<dbReference type="EMBL" id="JACHIW010000002">
    <property type="protein sequence ID" value="MBB5158871.1"/>
    <property type="molecule type" value="Genomic_DNA"/>
</dbReference>
<evidence type="ECO:0000256" key="14">
    <source>
        <dbReference type="PROSITE-ProRule" id="PRU01363"/>
    </source>
</evidence>
<dbReference type="EC" id="2.3.1.94" evidence="13"/>
<feature type="region of interest" description="C-terminal hotdog fold" evidence="14">
    <location>
        <begin position="6220"/>
        <end position="6356"/>
    </location>
</feature>
<feature type="domain" description="Carrier" evidence="16">
    <location>
        <begin position="3284"/>
        <end position="3359"/>
    </location>
</feature>
<keyword evidence="2" id="KW-0596">Phosphopantetheine</keyword>
<evidence type="ECO:0000259" key="18">
    <source>
        <dbReference type="PROSITE" id="PS52019"/>
    </source>
</evidence>
<dbReference type="InterPro" id="IPR020807">
    <property type="entry name" value="PKS_DH"/>
</dbReference>
<dbReference type="SUPFAM" id="SSF51735">
    <property type="entry name" value="NAD(P)-binding Rossmann-fold domains"/>
    <property type="match status" value="8"/>
</dbReference>
<dbReference type="Pfam" id="PF14765">
    <property type="entry name" value="PS-DH"/>
    <property type="match status" value="3"/>
</dbReference>
<dbReference type="Pfam" id="PF00109">
    <property type="entry name" value="ketoacyl-synt"/>
    <property type="match status" value="4"/>
</dbReference>
<evidence type="ECO:0000256" key="13">
    <source>
        <dbReference type="ARBA" id="ARBA00066981"/>
    </source>
</evidence>
<comment type="subunit">
    <text evidence="12">Homodimer. Erythronolide synthase is composed of EryAI, EryAII and EryAIII multimodular (2 modules) polypeptides each coding for a functional synthase subunit which participates in 2 of the six FAS-like elongation steps required for formation of the polyketide. Module 1, 2, 3, 4, 5, and 6 participating in biosynthesis steps 1, 2, 3, 4, 5, and 6, respectively.</text>
</comment>
<dbReference type="InterPro" id="IPR014031">
    <property type="entry name" value="Ketoacyl_synth_C"/>
</dbReference>
<dbReference type="InterPro" id="IPR049552">
    <property type="entry name" value="PKS_DH_N"/>
</dbReference>
<feature type="region of interest" description="N-terminal hotdog fold" evidence="14">
    <location>
        <begin position="4306"/>
        <end position="4431"/>
    </location>
</feature>
<feature type="domain" description="Ketosynthase family 3 (KS3)" evidence="17">
    <location>
        <begin position="3377"/>
        <end position="3802"/>
    </location>
</feature>
<feature type="domain" description="Carrier" evidence="16">
    <location>
        <begin position="5067"/>
        <end position="5142"/>
    </location>
</feature>
<feature type="domain" description="Carrier" evidence="16">
    <location>
        <begin position="6841"/>
        <end position="6916"/>
    </location>
</feature>
<evidence type="ECO:0000256" key="4">
    <source>
        <dbReference type="ARBA" id="ARBA00022679"/>
    </source>
</evidence>
<dbReference type="Gene3D" id="3.30.70.3290">
    <property type="match status" value="4"/>
</dbReference>
<dbReference type="SMART" id="SM00823">
    <property type="entry name" value="PKS_PP"/>
    <property type="match status" value="4"/>
</dbReference>
<keyword evidence="3" id="KW-0597">Phosphoprotein</keyword>
<sequence>MENEEKLLDYLKRVSAELRRTRQRVVELESEAREPVAIVGMACRLPGGVGSAEELWRLVDSEGDAIGGFPTDRGWDLAGLFHPDPDHGGTSYVREGGFLYDAAEFDAEFFGISPREATAMDPQQRLLLETSWEALEHANIDPHSLRGSDTGVFAGVMYDDYAARLATVPSDFEGYLANGSAGSVASGRVAYVLGLEGPAVTVDTACSSSLVALHWACQSLRQGECSVALAGGVTVMATPALWVEFSRQRGLASDGRCKAFAAGADGTGWSEGVGMLVLERLSDARRRGHRVVGVVRGSAVNQDGASNGLTAPNGPAQQRVIRQALANAGLAPGEVDVVEAHGTGTRLGDPIEAQALLATYGQDRPADRPLWLGSLKSNIGHTQAAAGAAGVIKMVMALQHQRLPRTLHVDEPTPHVDWSTGGVSLLTQARSWPRGQRPRRAGISSFGASGTNAHLILEQPPTENRPDNTDTPTTTATAAGADVAASNVDATAGVVGWVVSGASPAGLRAQAHRLAAFATEHPGLEVARVGRVLATGRAALPHRAVVLGASPAEFGERLTALAQGRESTGVITGTAHNIEGGVVLVFPGQGTQWPGMGRDLLDVCPVFTETMTACAQALAPHTDWDLLTVLRDPTQEPCLQRVEVLQPVLWALMVSLARVWQSHGIHPTAVVGHSQGEIAAACVAGALSLADGARIVALRAQALRALCGQGGMVSVALPPDDVTQQLQPWQDRLSVAVVNSPTATVVSGDRDALTDWVQHCRQQGIRTRWLPVDYASHSPQIDTVTDEITHALTGITPTPGDIPLCSTVTGDFLDHTDLTPDYWARNLRQPVRFDHALHTLHNHGHHHYIETSPHPVLTTAIDTTLTHHTTTQTSPSPETSPETTSRENSTTPLILSTLTQHHGDHHQLLTTLAHAWTHGLPITLTPTPNHHTPHHIDLPTYPFQRNRYWLDGGEKPSSVEESSGADAPLWESVSNADVAGIASMLGVDDDAPLGEVVPALSQWRDRQQDRSTAERWCYRVQWRSITTTGAVGMLSGRWLLITPERPEALALAERIAQTLTSRGAREVATVPVDTADTDRQRLVALLREKHLGHAADSDAADHDDVAVEGVVSLWGWDEQSHPDHEVVPVGMAGTLALVQALGDCDVVAPLWLLTQGAVAVSDAEEITGLGQAQLWGLGQVVGLEHPDRWGGLVDLPSTMDEAALNRLAAVLGDGTEDQVAIRPHGSWSRRLIPARQQRAAENGGWRPRGTVWVTGGTGGVGAEVARWLARSGADHLVITSRQGPNAVGADTLAAELRALGSRVTIAACDITDRDAVAKLAREIAASGESIRGVFHAAGIGQDMPLDQTGTARFAEICAAKIAGAQNLVEVLDHEALDALVFFSSGSGVWGGSGQGAYAAANAFLDAFARTCRARGLPATAVAWGLWDVDGLADGPDPDSVRSSGLRPMPPRLALTALARALDQAETNLTVADIDWQQFTPLFTASRRRPLIGEIPEVREALSGAADTSGDEKSTDLGQRLAGLSSSEQEEIVLELVCTQTAVVLGQHDAGTIDVRRAFKDLGLDSLTTVELRNRLMKATGLRLPTTLVFDQPSPTALAKDLLRRTRGAEASVRVSVAAPADEPIAIVGMGCRFPGGVSSPDELWRLVVAERDVIGSFPEDRGWELAKLYHPDPDHPGTSYVRHGGFLYDAADFDAEFFGISPREAVAMDPQQRLLLETAWEALEHAGINPHSLRESHTGVFVGAPPSGYGDGHLDAERGVEGYLLTGGSPAVVSGRLAYALGLEGPAITVDTMCSSSLVALHWACQSLRQGECSVALAGGVTVMANPGSFVQFSRQRGLAADARCKSFAAAADGTAWSEGAGVLVLERLSEAKRNNHPILAVVRGSAINQDGASNGLTAPNGPAQQRVIRQALANAGLAPGDVDAAEAHGTGTALGDPIEAAALLATYGAERPADRPLWLGSLKSNIGHTQSASGVAGVIKMVMALRHGQLPKTLHVDEPTPHVDWASGAVSLLTEPRSWPDTGGPRRAGISSFGASGTNAHVIVEAAPAVIPETSSTVEQAGSSSGGAVPWLISGRTTAGLRAQARRLAEFVDRSEELSMHDVGWSLASTRAMLDHRAVLIADSRADFAAQLRSLAHGEESPGVVVGGVTGGRTAYLFSGQGSQWPGMGRELYDRYPVFANAFDEVCAVFDGMLDRALREVVFAEPGSSAADLVSETSFAQAALFAVEIGLFRLLESWGLSPDYVVGHSLGEITAAYAAGVWSLSDACRLVAARGRLMQSLPSGGVMVSVRADEEEVRALLAGHDQEVAIAAVNAPRSVVLSGAGAAVADIVDLLRAKGHETKQLRVNRAFHSPLLDPMLADFRAVLEGLDYREPSIPVVSNVSGQIAASGDLCSAEYWVRHARQPVRFRDGIQSLWEAGTTRFLEVGPGGNLAGIVQDCLPEHEDAVVTPTLRHGHPETSTVLVGLGKLGVAGVHVDWEKVFDGLGARRVDLPTYAFQRKRFWLDASHGKAAVASAGMTTTEHPFCGTVITLAESGEVVLSGRLSLQSQPWLADHSVSGSVLFPGAGFVELALHAGDQVGCGRVEELTLQSPLVLPERGGVALQVVVGGPEESGSRRVGVYSRLEDSDPDVGWTCHATGVLSVADAVTGFDFSVWPPRGAVSIPVGDLYDRLFDSDLVYGPVFQGLRRAWRRGDEVFAEVRLPEELAAYHQFVMHPALLDAALHAGALRTVPETAEHDARLPFSWTGVSMSGTGASALRVRVTGSAGDQASWELADGSGRPVGSIESLTTRPFAADQIAGAVPSGQGDSVFHVEWEPMLPASRQGDSALVVVGDDRATFSGAAGVSVTGVEDLAGLAEGSDVPGFVWLSCSGVSVGGDPVVVAGDVVGWVLGRLQEWLGEGRFGGSRLVVVTRGAVSVGVGEGVDVGLAAVWGLVRSAQSEHPGRFVLVDVDGGEVPVGVVLAGVGSGESQFVVRGGRVWVPRLSRTPVAERVSSPWGEDVTVLITGGTGLLGGAVARHVVSAHGVRDLVLVSRGGLESVGAGDLVAELSELGARVRVVACDVADGGAVAGLLAGIGAEVPLAVVHAAGVLDDGLVESLTPERCAAVLEGKARGAWNLHELTAGHRVRAFVLFSSASGVLGSPGQGNYAAANAFLDALAVYRRGCGLPGQSLAWGLWEPAEGMGAGLADAHLQRMARVGLPALTVEQGLELFDTATTLDRPALAPLRLELAALRTNTTPESVSPVLRGVLPAPRRRRENAPETDELGLSRRLAGLSVSEQEQVLVELVRGHVAVVLGHDASETVTAGRAFKDVGFDSLTGVELRNRLRAATGVALPATLVFDYPTPVAVARFLRERLVGAEEPVSAGRAVAVAVDEPVAIVGMACRFPGGVSSAEGLWDLVVSEGDGIGEFPVDRGWDLGGLYDADPDHAGTSYVRHGGFLYEAAEFDAGFFGVSPREAVAMDPQQRLLLEVAWEALEHAGIDPLSLRGSESGVFAGAMYHDYGGGLAKIPAELEGHFASGNAGSVISGRLAYTLGLEGPAVTVDTACSSSLVALHWACQSLRQGESSLALAGGVTVMANPGPFVQFSRQRGLAPDGRCKSFAAAADGTAWSEGVGVLVLERLSDAQRNGHPVLAVVRGSAVNQDGASNGLTAPNGPSQQRVIRQALANAGLEPADVDVVEAHGTGTTLGDPIEAQALLATYGQDRADAPLWLGSLKSNIGHAQAAAGVAAVIKMVMALQHGEMPKTLHVDEPSPHVEWDAGAVALLTEHRPWPETDRPRRAGVSSFGVTGTNAHLILEQAPDHEDDVAGNDASRPTEQSILDEPGLAAQPSTGLVPWVVSGRSEAGLRAQAERLARFAAESPALSSVDVGWSLATARAGLEHRAVVLGSSPAEFVAGLHALAEGRETADVVSVPGGSAVPGSGGVVLVFPGQGSQWDGMGRELIESCPAFAEAMGECAQALGPFVDWDLLSVVRGQDGAPGLDRVDVVQPALWAIMVSLARVWQAHGIRPAAVVGHSQGEIAAACVAGALSLADGARVVALRSRALRVLSGRGGMASVELSAEEVTQRLHPWQDRLSLAVVNSPAATVVSGDLDALAEWVQACEQQGVRAKWLPVDYASHCAQVDLVADEITRALAGLTPTRGEIPMYSTMTGDLIEGSALTVQYWVDNLRQPVRFDRAVRAVRKQGHQCFIEVSPHPVLTTSIDTTLTTPSEGQAGASEQTTGTPVVLGTLTKDHGDQRQLLRSLAQAWTLGLPITWTPSWTDYRPRRVALPTYSFQRKRYWLDSSHGAGTIASAGLTAADHPVCAAVMTLAESGGMVLSGRLSLQSHPWLADHVVEGAVLFPGAGFVELALHAGDQVGCGRVEELTLQSPLVLPERGGVALQVVVDGPEESDSRRVSMYSRLEGSDPDVGWTCHATGVLSAADSVAGLDLSVWPPQGAVSVPIDDVYERLAASGLVYGPVFQGMCNAWRRGDEVFADVRLPEEFTADSGFVMHPALLDAVLHAGALADRAVPDAEDETVQLPFSWSGVSVYGAGASELRVRLTVPAPERMSWELADGSGRPVGSIESLTTRPFAADQIAGAVPSGQADSAFHVEWEPVIPSSDVGDSVVALVGDDRATFSGAAGVSVTGVEDLAGLAEGSDVPGFVWLSCSGVSVGGDPVVVAGDVVGWVLGRLQEWLGEGRFGGSRLVVVTRGAVSVGVGEGVDVGLAAVWGLVRSAQSEHPGRFVLVDVDGGEVPVGVVLAGVGSGESQFVVRGGRVWVPRLSRTPVAERVSSPWGEDVTVLITGGTGLLGGAVARHVVSAHGVRELVLVSRSGSQSQGAEGLVAELSELGARVRVVACDVADGGAVAELLGEIGSEVPLAVVHAAGVLDDGLVESLSPERCAAVLEGKARGAWNLHELSGGHRVTAFVLFSSASGVLGSPGQGNYAAANAFLDALAVYRRGCGLPGQSLAWGLWEPARGMSAGLTDSDRDRIARMGLPALTVEQGLALFDTAMTLDRPALVPIRLELAALRANQTSVSASPVLRGLLPKRTRRRELAQRSEDSGLSRRLAGLSVSEQEQVLVELVRGHVAVVLGHDASETVTAGRAFKDLGFDSLTGVEFRNRLRAATGVGLPATLVFDYPTPEAVARFLRERLVGAEEPVSVGRAVAVAVDEPVAIVGMACRFPGAVSSAQGLWDLVMSEREGIGEFPADRGWDLGGLYDADPDHAGTSYVRHGGFLYEAAEFDAGFFGVSPREAVAMDPQQRLLLEVAWEALEHAGIDPLSLRGSESGVFAGAMYHDYGGGLTKIPAALEGHFGSGNAGSILSGRLAYTLGLEGPAVTVDTACSSSLVALHWASQSLRQGECSVALASGVTVMANPGSFVQFSRQRGLAPDGRCKSFAAAADGTAWSEGVGVLVLERLSDARRNGHRVLALVRGSAVNQDGASNGLTAPNGPSQQRVIRQALANAGLSAGEVDAVEAHGTGTTLGDPIEAQALLATYGQDRGADGPLWLGSLKSNIGHAQAAAGVAGVIKMVMALRHGQLPRTLHVDEPTPHVDWSSGAVSLLTEARPWPETGQPRRAAVSSFGVSGTNAHVILEQAPADPPRYIDGSALRSPENVRELTAQAESCEPPAEDGAPGCVPWVVSGRSAEGLRAQAGRLADFAEHGVELVLSRVGWSLAVTRAALEHRAVVLGTSREELVAGLRALARDEQTPGVVRGGAGVGRVGWVFSGQGTQWPAMGRELSARFPVFAEAFEEVCAELDSLMRAEHGVREVVWAEPGSTLVSLLGETGFGQAGLFALGVALSRLLESFGVRPEVVAGHSVGEITAAYVAGVWSLPDACRVVAARARLMQHLPAGKMVSVRAGEDRVRVLVEGREAEVGIAAVNTPGSVVLSGTDTAISQITEQARRQGLKTKALAVNRAFHSPLVEPMLEEFRALLDQVDYHTPVLPVVSNLTGHLAEPEQLCTPGYWVEHVRQPVRFAEGVRTLHDQGVTTFVELGPGTTLSGMIGETLPGDIHIAVPTLRKDQPETQTTLTALARLWAHGAPVDWTPLYPQDSADRVELPTYAFQHERFWLSPTTTPADLTTAGLGTLHHPILTAEIPLPDTDGLLLTGRVSLETHPWLADHTLFDTPVLPGTAFVELVAFAGDRSGCGHVAELTLQAPLALAERQGVALQVVIGGAEESGSRTVTVYSRLEGSAPDDAWTRHASGVVSDVAAVGEFDFSAWPPQNATPTSVDDVYDGLAETGLVYGKAFAGLRCAWKRGEEVFAEVDVSADASASGAGFVIHPALLDMALHAGALAERSDTPRLPFSWSGVSIVPTETSALRVRLMTSGESAVSLEFADDSGSRVGMVKSLLTRPISADQMPGAGRRRHDSLFRLDWVSSSTPSSMLAEDDWALVGSEKAVAAVWAGSAQRHSDVASLRAAVEHADSVPDRVLLCVPAGDADSGVVAGARERTQWVLEHVQAWLGEERFARSQLVILTRGAVSASAGEIPDASSAVVWGLVRSAQSEHPGRFVLVDADDSGPDLGVLSGVLASGATEAAVRQGTVRVPRLSRVSDASEPVASPWGPEDTVLITGGTGLLGRLVARHMVSAHGVRRLVLASRSGMAAEGALELVAELFGHGAQVDVVACDVADRDAVAELLNGIDAQARLAVIHAAGTVDDGVVASLTPQRCATVLRTKAEAAWHLHELTADRDVSAFVMFSSAAGVLGNPGQGNYAAANAFLDALAQYRRCHGLPGQALAWGLWEPAGGISGGLGDADRNRFDRAGIRPLSTEQGLALLDTATALDAPVLLPLGVDTAALRTHAAPELLPSLLRQLAPTSTRRNGHTKREEDLTKRLAGMSSEEQRQALLELVRANAALVLGHTNARMVDPGRGFLDQGFDSLTAVELRNRLGAITGTSLPTTVIFDQPNPLALAQHLQEILLARPQEKHQEAYAELDKVETALSALDDVGRVKIRRRLRALLATLDDGRAEVPDADVDDEFESATANEIFEYLDSSSDV</sequence>
<keyword evidence="4" id="KW-0808">Transferase</keyword>
<feature type="domain" description="Ketosynthase family 3 (KS3)" evidence="17">
    <location>
        <begin position="5160"/>
        <end position="5586"/>
    </location>
</feature>
<dbReference type="Gene3D" id="3.40.50.720">
    <property type="entry name" value="NAD(P)-binding Rossmann-like Domain"/>
    <property type="match status" value="4"/>
</dbReference>
<dbReference type="GO" id="GO:0004315">
    <property type="term" value="F:3-oxoacyl-[acyl-carrier-protein] synthase activity"/>
    <property type="evidence" value="ECO:0007669"/>
    <property type="project" value="InterPro"/>
</dbReference>
<feature type="active site" description="Proton donor; for dehydratase activity" evidence="14">
    <location>
        <position position="2722"/>
    </location>
</feature>
<dbReference type="Pfam" id="PF16197">
    <property type="entry name" value="KAsynt_C_assoc"/>
    <property type="match status" value="4"/>
</dbReference>
<dbReference type="NCBIfam" id="NF045894">
    <property type="entry name" value="PKS_plus_SDR"/>
    <property type="match status" value="1"/>
</dbReference>
<dbReference type="Pfam" id="PF18369">
    <property type="entry name" value="PKS_DE"/>
    <property type="match status" value="1"/>
</dbReference>
<dbReference type="FunFam" id="3.40.366.10:FF:000002">
    <property type="entry name" value="Probable polyketide synthase 2"/>
    <property type="match status" value="3"/>
</dbReference>
<dbReference type="Gene3D" id="1.10.1200.10">
    <property type="entry name" value="ACP-like"/>
    <property type="match status" value="4"/>
</dbReference>
<dbReference type="InterPro" id="IPR020806">
    <property type="entry name" value="PKS_PP-bd"/>
</dbReference>
<dbReference type="SUPFAM" id="SSF53901">
    <property type="entry name" value="Thiolase-like"/>
    <property type="match status" value="4"/>
</dbReference>
<evidence type="ECO:0000259" key="17">
    <source>
        <dbReference type="PROSITE" id="PS52004"/>
    </source>
</evidence>
<dbReference type="PROSITE" id="PS00606">
    <property type="entry name" value="KS3_1"/>
    <property type="match status" value="3"/>
</dbReference>
<reference evidence="19 20" key="1">
    <citation type="submission" date="2020-08" db="EMBL/GenBank/DDBJ databases">
        <title>Sequencing the genomes of 1000 actinobacteria strains.</title>
        <authorList>
            <person name="Klenk H.-P."/>
        </authorList>
    </citation>
    <scope>NUCLEOTIDE SEQUENCE [LARGE SCALE GENOMIC DNA]</scope>
    <source>
        <strain evidence="19 20">DSM 45584</strain>
    </source>
</reference>
<feature type="region of interest" description="Disordered" evidence="15">
    <location>
        <begin position="867"/>
        <end position="890"/>
    </location>
</feature>
<dbReference type="FunFam" id="3.40.47.10:FF:000019">
    <property type="entry name" value="Polyketide synthase type I"/>
    <property type="match status" value="4"/>
</dbReference>
<dbReference type="InterPro" id="IPR013968">
    <property type="entry name" value="PKS_KR"/>
</dbReference>
<keyword evidence="7" id="KW-0511">Multifunctional enzyme</keyword>
<feature type="domain" description="Ketosynthase family 3 (KS3)" evidence="17">
    <location>
        <begin position="33"/>
        <end position="459"/>
    </location>
</feature>
<feature type="active site" description="Proton acceptor; for dehydratase activity" evidence="14">
    <location>
        <position position="4338"/>
    </location>
</feature>
<dbReference type="SMART" id="SM00826">
    <property type="entry name" value="PKS_DH"/>
    <property type="match status" value="3"/>
</dbReference>
<protein>
    <recommendedName>
        <fullName evidence="13">6-deoxyerythronolide-B synthase</fullName>
        <ecNumber evidence="13">2.3.1.94</ecNumber>
    </recommendedName>
</protein>
<evidence type="ECO:0000256" key="10">
    <source>
        <dbReference type="ARBA" id="ARBA00060158"/>
    </source>
</evidence>
<evidence type="ECO:0000256" key="5">
    <source>
        <dbReference type="ARBA" id="ARBA00022737"/>
    </source>
</evidence>
<evidence type="ECO:0000256" key="3">
    <source>
        <dbReference type="ARBA" id="ARBA00022553"/>
    </source>
</evidence>
<evidence type="ECO:0000256" key="15">
    <source>
        <dbReference type="SAM" id="MobiDB-lite"/>
    </source>
</evidence>
<feature type="region of interest" description="N-terminal hotdog fold" evidence="14">
    <location>
        <begin position="6083"/>
        <end position="6208"/>
    </location>
</feature>
<dbReference type="FunFam" id="1.10.1200.10:FF:000007">
    <property type="entry name" value="Probable polyketide synthase pks17"/>
    <property type="match status" value="4"/>
</dbReference>
<dbReference type="PROSITE" id="PS52004">
    <property type="entry name" value="KS3_2"/>
    <property type="match status" value="4"/>
</dbReference>
<feature type="region of interest" description="C-terminal hotdog fold" evidence="14">
    <location>
        <begin position="4443"/>
        <end position="4584"/>
    </location>
</feature>
<dbReference type="GO" id="GO:0004312">
    <property type="term" value="F:fatty acid synthase activity"/>
    <property type="evidence" value="ECO:0007669"/>
    <property type="project" value="TreeGrafter"/>
</dbReference>
<evidence type="ECO:0000256" key="7">
    <source>
        <dbReference type="ARBA" id="ARBA00023268"/>
    </source>
</evidence>
<dbReference type="InterPro" id="IPR015083">
    <property type="entry name" value="NorB/c/GfsB-D-like_docking"/>
</dbReference>
<evidence type="ECO:0000256" key="9">
    <source>
        <dbReference type="ARBA" id="ARBA00052442"/>
    </source>
</evidence>
<dbReference type="Gene3D" id="3.40.366.10">
    <property type="entry name" value="Malonyl-Coenzyme A Acyl Carrier Protein, domain 2"/>
    <property type="match status" value="4"/>
</dbReference>
<dbReference type="SMART" id="SM00827">
    <property type="entry name" value="PKS_AT"/>
    <property type="match status" value="4"/>
</dbReference>
<dbReference type="InterPro" id="IPR014030">
    <property type="entry name" value="Ketoacyl_synth_N"/>
</dbReference>
<dbReference type="Gene3D" id="3.10.129.110">
    <property type="entry name" value="Polyketide synthase dehydratase"/>
    <property type="match status" value="3"/>
</dbReference>
<comment type="function">
    <text evidence="10">Involved in the biosynthesis of antibiotic erythromycin via the biosynthesis of its aglycone precursor, 6-deoxyerythronolide B (6-dEB).</text>
</comment>
<feature type="active site" description="Proton acceptor; for dehydratase activity" evidence="14">
    <location>
        <position position="6115"/>
    </location>
</feature>
<dbReference type="Pfam" id="PF08990">
    <property type="entry name" value="Docking"/>
    <property type="match status" value="1"/>
</dbReference>
<dbReference type="Pfam" id="PF02801">
    <property type="entry name" value="Ketoacyl-synt_C"/>
    <property type="match status" value="4"/>
</dbReference>
<comment type="caution">
    <text evidence="19">The sequence shown here is derived from an EMBL/GenBank/DDBJ whole genome shotgun (WGS) entry which is preliminary data.</text>
</comment>
<evidence type="ECO:0000313" key="19">
    <source>
        <dbReference type="EMBL" id="MBB5158871.1"/>
    </source>
</evidence>
<evidence type="ECO:0000313" key="20">
    <source>
        <dbReference type="Proteomes" id="UP000584374"/>
    </source>
</evidence>
<dbReference type="Pfam" id="PF00550">
    <property type="entry name" value="PP-binding"/>
    <property type="match status" value="4"/>
</dbReference>
<dbReference type="GO" id="GO:0033068">
    <property type="term" value="P:macrolide biosynthetic process"/>
    <property type="evidence" value="ECO:0007669"/>
    <property type="project" value="UniProtKB-ARBA"/>
</dbReference>
<dbReference type="Pfam" id="PF08659">
    <property type="entry name" value="KR"/>
    <property type="match status" value="4"/>
</dbReference>
<dbReference type="RefSeq" id="WP_184730915.1">
    <property type="nucleotide sequence ID" value="NZ_JACHIW010000002.1"/>
</dbReference>
<keyword evidence="6" id="KW-0045">Antibiotic biosynthesis</keyword>
<dbReference type="PROSITE" id="PS52019">
    <property type="entry name" value="PKS_MFAS_DH"/>
    <property type="match status" value="3"/>
</dbReference>
<dbReference type="InterPro" id="IPR050091">
    <property type="entry name" value="PKS_NRPS_Biosynth_Enz"/>
</dbReference>
<accession>A0A840QFM1</accession>
<dbReference type="InterPro" id="IPR014043">
    <property type="entry name" value="Acyl_transferase_dom"/>
</dbReference>
<proteinExistence type="predicted"/>
<evidence type="ECO:0000256" key="12">
    <source>
        <dbReference type="ARBA" id="ARBA00063272"/>
    </source>
</evidence>
<feature type="active site" description="Proton donor; for dehydratase activity" evidence="14">
    <location>
        <position position="4503"/>
    </location>
</feature>
<dbReference type="InterPro" id="IPR036291">
    <property type="entry name" value="NAD(P)-bd_dom_sf"/>
</dbReference>
<dbReference type="InterPro" id="IPR049551">
    <property type="entry name" value="PKS_DH_C"/>
</dbReference>
<comment type="cofactor">
    <cofactor evidence="1">
        <name>pantetheine 4'-phosphate</name>
        <dbReference type="ChEBI" id="CHEBI:47942"/>
    </cofactor>
</comment>
<feature type="active site" description="Proton donor; for dehydratase activity" evidence="14">
    <location>
        <position position="6281"/>
    </location>
</feature>
<dbReference type="GO" id="GO:0047879">
    <property type="term" value="F:erythronolide synthase activity"/>
    <property type="evidence" value="ECO:0007669"/>
    <property type="project" value="UniProtKB-EC"/>
</dbReference>
<feature type="region of interest" description="C-terminal hotdog fold" evidence="14">
    <location>
        <begin position="2662"/>
        <end position="2801"/>
    </location>
</feature>
<evidence type="ECO:0000256" key="1">
    <source>
        <dbReference type="ARBA" id="ARBA00001957"/>
    </source>
</evidence>
<dbReference type="InterPro" id="IPR055123">
    <property type="entry name" value="SpnB-like_Rossmann"/>
</dbReference>
<dbReference type="Pfam" id="PF22953">
    <property type="entry name" value="SpnB_Rossmann"/>
    <property type="match status" value="3"/>
</dbReference>
<dbReference type="InterPro" id="IPR049900">
    <property type="entry name" value="PKS_mFAS_DH"/>
</dbReference>
<dbReference type="GO" id="GO:0031177">
    <property type="term" value="F:phosphopantetheine binding"/>
    <property type="evidence" value="ECO:0007669"/>
    <property type="project" value="InterPro"/>
</dbReference>
<feature type="active site" description="Proton acceptor; for dehydratase activity" evidence="14">
    <location>
        <position position="2557"/>
    </location>
</feature>
<organism evidence="19 20">
    <name type="scientific">Saccharopolyspora phatthalungensis</name>
    <dbReference type="NCBI Taxonomy" id="664693"/>
    <lineage>
        <taxon>Bacteria</taxon>
        <taxon>Bacillati</taxon>
        <taxon>Actinomycetota</taxon>
        <taxon>Actinomycetes</taxon>
        <taxon>Pseudonocardiales</taxon>
        <taxon>Pseudonocardiaceae</taxon>
        <taxon>Saccharopolyspora</taxon>
    </lineage>
</organism>
<evidence type="ECO:0000256" key="11">
    <source>
        <dbReference type="ARBA" id="ARBA00060622"/>
    </source>
</evidence>
<dbReference type="PANTHER" id="PTHR43775:SF51">
    <property type="entry name" value="INACTIVE PHENOLPHTHIOCEROL SYNTHESIS POLYKETIDE SYNTHASE TYPE I PKS1-RELATED"/>
    <property type="match status" value="1"/>
</dbReference>
<comment type="catalytic activity">
    <reaction evidence="9">
        <text>6 (S)-methylmalonyl-CoA + propanoyl-CoA + 6 NADPH + 12 H(+) = 6-deoxyerythronolide B + 6 CO2 + 6 NADP(+) + 7 CoA + H2O</text>
        <dbReference type="Rhea" id="RHEA:23068"/>
        <dbReference type="ChEBI" id="CHEBI:15377"/>
        <dbReference type="ChEBI" id="CHEBI:15378"/>
        <dbReference type="ChEBI" id="CHEBI:16089"/>
        <dbReference type="ChEBI" id="CHEBI:16526"/>
        <dbReference type="ChEBI" id="CHEBI:57287"/>
        <dbReference type="ChEBI" id="CHEBI:57327"/>
        <dbReference type="ChEBI" id="CHEBI:57392"/>
        <dbReference type="ChEBI" id="CHEBI:57783"/>
        <dbReference type="ChEBI" id="CHEBI:58349"/>
        <dbReference type="EC" id="2.3.1.94"/>
    </reaction>
</comment>
<feature type="domain" description="PKS/mFAS DH" evidence="18">
    <location>
        <begin position="4306"/>
        <end position="4584"/>
    </location>
</feature>
<evidence type="ECO:0000259" key="16">
    <source>
        <dbReference type="PROSITE" id="PS50075"/>
    </source>
</evidence>
<evidence type="ECO:0000256" key="6">
    <source>
        <dbReference type="ARBA" id="ARBA00023194"/>
    </source>
</evidence>
<dbReference type="InterPro" id="IPR041618">
    <property type="entry name" value="PKS_DE"/>
</dbReference>
<dbReference type="InterPro" id="IPR018201">
    <property type="entry name" value="Ketoacyl_synth_AS"/>
</dbReference>
<comment type="pathway">
    <text evidence="11">Antibiotic biosynthesis; erythromycin biosynthesis.</text>
</comment>
<dbReference type="InterPro" id="IPR001227">
    <property type="entry name" value="Ac_transferase_dom_sf"/>
</dbReference>
<dbReference type="PROSITE" id="PS50075">
    <property type="entry name" value="CARRIER"/>
    <property type="match status" value="4"/>
</dbReference>
<feature type="domain" description="PKS/mFAS DH" evidence="18">
    <location>
        <begin position="2525"/>
        <end position="2801"/>
    </location>
</feature>
<dbReference type="Pfam" id="PF21089">
    <property type="entry name" value="PKS_DH_N"/>
    <property type="match status" value="3"/>
</dbReference>
<dbReference type="CDD" id="cd08956">
    <property type="entry name" value="KR_3_FAS_SDR_x"/>
    <property type="match status" value="3"/>
</dbReference>
<dbReference type="InterPro" id="IPR006162">
    <property type="entry name" value="Ppantetheine_attach_site"/>
</dbReference>
<dbReference type="InterPro" id="IPR020841">
    <property type="entry name" value="PKS_Beta-ketoAc_synthase_dom"/>
</dbReference>
<dbReference type="SUPFAM" id="SSF52151">
    <property type="entry name" value="FabD/lysophospholipase-like"/>
    <property type="match status" value="4"/>
</dbReference>
<dbReference type="SMART" id="SM00822">
    <property type="entry name" value="PKS_KR"/>
    <property type="match status" value="4"/>
</dbReference>